<dbReference type="AlphaFoldDB" id="A0A7T8KCB5"/>
<protein>
    <submittedName>
        <fullName evidence="1">LOC101744750</fullName>
    </submittedName>
</protein>
<evidence type="ECO:0000313" key="2">
    <source>
        <dbReference type="Proteomes" id="UP000595437"/>
    </source>
</evidence>
<feature type="non-terminal residue" evidence="1">
    <location>
        <position position="1"/>
    </location>
</feature>
<dbReference type="EMBL" id="CP045893">
    <property type="protein sequence ID" value="QQP53273.1"/>
    <property type="molecule type" value="Genomic_DNA"/>
</dbReference>
<gene>
    <name evidence="1" type="ORF">FKW44_005698</name>
</gene>
<dbReference type="Proteomes" id="UP000595437">
    <property type="component" value="Chromosome 4"/>
</dbReference>
<reference evidence="2" key="1">
    <citation type="submission" date="2021-01" db="EMBL/GenBank/DDBJ databases">
        <title>Caligus Genome Assembly.</title>
        <authorList>
            <person name="Gallardo-Escarate C."/>
        </authorList>
    </citation>
    <scope>NUCLEOTIDE SEQUENCE [LARGE SCALE GENOMIC DNA]</scope>
</reference>
<sequence>ASVFQAEVLAISRSVEDLLKLEKPTRNIVVRSDSQSAIAALLNPLTKSCIVKE</sequence>
<name>A0A7T8KCB5_CALRO</name>
<keyword evidence="2" id="KW-1185">Reference proteome</keyword>
<organism evidence="1 2">
    <name type="scientific">Caligus rogercresseyi</name>
    <name type="common">Sea louse</name>
    <dbReference type="NCBI Taxonomy" id="217165"/>
    <lineage>
        <taxon>Eukaryota</taxon>
        <taxon>Metazoa</taxon>
        <taxon>Ecdysozoa</taxon>
        <taxon>Arthropoda</taxon>
        <taxon>Crustacea</taxon>
        <taxon>Multicrustacea</taxon>
        <taxon>Hexanauplia</taxon>
        <taxon>Copepoda</taxon>
        <taxon>Siphonostomatoida</taxon>
        <taxon>Caligidae</taxon>
        <taxon>Caligus</taxon>
    </lineage>
</organism>
<proteinExistence type="predicted"/>
<accession>A0A7T8KCB5</accession>
<dbReference type="OrthoDB" id="411871at2759"/>
<feature type="non-terminal residue" evidence="1">
    <location>
        <position position="53"/>
    </location>
</feature>
<evidence type="ECO:0000313" key="1">
    <source>
        <dbReference type="EMBL" id="QQP53273.1"/>
    </source>
</evidence>